<evidence type="ECO:0000313" key="13">
    <source>
        <dbReference type="Proteomes" id="UP000398389"/>
    </source>
</evidence>
<feature type="chain" id="PRO_5022892268" description="Golgi to ER traffic protein 1" evidence="11">
    <location>
        <begin position="18"/>
        <end position="217"/>
    </location>
</feature>
<evidence type="ECO:0000256" key="4">
    <source>
        <dbReference type="ARBA" id="ARBA00022824"/>
    </source>
</evidence>
<feature type="topological domain" description="Cytoplasmic" evidence="9">
    <location>
        <begin position="172"/>
        <end position="217"/>
    </location>
</feature>
<keyword evidence="7" id="KW-0175">Coiled coil</keyword>
<dbReference type="InterPro" id="IPR028945">
    <property type="entry name" value="Get1"/>
</dbReference>
<keyword evidence="13" id="KW-1185">Reference proteome</keyword>
<comment type="caution">
    <text evidence="9">Lacks conserved residue(s) required for the propagation of feature annotation.</text>
</comment>
<dbReference type="OrthoDB" id="69461at2759"/>
<gene>
    <name evidence="9" type="primary">GET1</name>
    <name evidence="12" type="ORF">SAPINGB_P004139</name>
</gene>
<comment type="function">
    <text evidence="9">Required for the post-translational delivery of tail-anchored (TA) proteins to the endoplasmic reticulum. Together with GET2, acts as a membrane receptor for soluble GET3, which recognizes and selectively binds the transmembrane domain of TA proteins in the cytosol. The GET complex cooperates with the HDEL receptor ERD2 to mediate the ATP-dependent retrieval of resident ER proteins that contain a C-terminal H-D-E-L retention signal from the Golgi to the ER.</text>
</comment>
<keyword evidence="3 9" id="KW-0812">Transmembrane</keyword>
<evidence type="ECO:0000256" key="11">
    <source>
        <dbReference type="SAM" id="SignalP"/>
    </source>
</evidence>
<dbReference type="Proteomes" id="UP000398389">
    <property type="component" value="Unassembled WGS sequence"/>
</dbReference>
<evidence type="ECO:0000256" key="5">
    <source>
        <dbReference type="ARBA" id="ARBA00022892"/>
    </source>
</evidence>
<dbReference type="GO" id="GO:0043529">
    <property type="term" value="C:GET complex"/>
    <property type="evidence" value="ECO:0007669"/>
    <property type="project" value="UniProtKB-UniRule"/>
</dbReference>
<keyword evidence="4 9" id="KW-0256">Endoplasmic reticulum</keyword>
<dbReference type="GO" id="GO:0000139">
    <property type="term" value="C:Golgi membrane"/>
    <property type="evidence" value="ECO:0007669"/>
    <property type="project" value="UniProtKB-SubCell"/>
</dbReference>
<feature type="signal peptide" evidence="11">
    <location>
        <begin position="1"/>
        <end position="17"/>
    </location>
</feature>
<evidence type="ECO:0000256" key="1">
    <source>
        <dbReference type="ARBA" id="ARBA00010799"/>
    </source>
</evidence>
<keyword evidence="6 9" id="KW-1133">Transmembrane helix</keyword>
<keyword evidence="8 9" id="KW-0472">Membrane</keyword>
<organism evidence="12 13">
    <name type="scientific">Magnusiomyces paraingens</name>
    <dbReference type="NCBI Taxonomy" id="2606893"/>
    <lineage>
        <taxon>Eukaryota</taxon>
        <taxon>Fungi</taxon>
        <taxon>Dikarya</taxon>
        <taxon>Ascomycota</taxon>
        <taxon>Saccharomycotina</taxon>
        <taxon>Dipodascomycetes</taxon>
        <taxon>Dipodascales</taxon>
        <taxon>Dipodascaceae</taxon>
        <taxon>Magnusiomyces</taxon>
    </lineage>
</organism>
<keyword evidence="9" id="KW-0333">Golgi apparatus</keyword>
<dbReference type="PANTHER" id="PTHR42650:SF1">
    <property type="entry name" value="GUIDED ENTRY OF TAIL-ANCHORED PROTEINS FACTOR 1"/>
    <property type="match status" value="1"/>
</dbReference>
<protein>
    <recommendedName>
        <fullName evidence="9">Golgi to ER traffic protein 1</fullName>
    </recommendedName>
    <alternativeName>
        <fullName evidence="9">Guided entry of tail-anchored proteins 1</fullName>
    </alternativeName>
</protein>
<keyword evidence="11" id="KW-0732">Signal</keyword>
<feature type="topological domain" description="Lumenal" evidence="9">
    <location>
        <begin position="1"/>
        <end position="4"/>
    </location>
</feature>
<dbReference type="PANTHER" id="PTHR42650">
    <property type="entry name" value="TAIL-ANCHORED PROTEIN INSERTION RECEPTOR WRB"/>
    <property type="match status" value="1"/>
</dbReference>
<dbReference type="InterPro" id="IPR027538">
    <property type="entry name" value="Get1_fungi"/>
</dbReference>
<feature type="compositionally biased region" description="Basic and acidic residues" evidence="10">
    <location>
        <begin position="196"/>
        <end position="217"/>
    </location>
</feature>
<dbReference type="GO" id="GO:0043495">
    <property type="term" value="F:protein-membrane adaptor activity"/>
    <property type="evidence" value="ECO:0007669"/>
    <property type="project" value="TreeGrafter"/>
</dbReference>
<evidence type="ECO:0000256" key="9">
    <source>
        <dbReference type="HAMAP-Rule" id="MF_03113"/>
    </source>
</evidence>
<evidence type="ECO:0000256" key="2">
    <source>
        <dbReference type="ARBA" id="ARBA00022448"/>
    </source>
</evidence>
<dbReference type="GO" id="GO:0071816">
    <property type="term" value="P:tail-anchored membrane protein insertion into ER membrane"/>
    <property type="evidence" value="ECO:0007669"/>
    <property type="project" value="InterPro"/>
</dbReference>
<dbReference type="AlphaFoldDB" id="A0A5E8C0E1"/>
<reference evidence="12 13" key="1">
    <citation type="submission" date="2019-09" db="EMBL/GenBank/DDBJ databases">
        <authorList>
            <person name="Brejova B."/>
        </authorList>
    </citation>
    <scope>NUCLEOTIDE SEQUENCE [LARGE SCALE GENOMIC DNA]</scope>
</reference>
<comment type="subunit">
    <text evidence="9">Component of the Golgi to ER traffic (GET) complex, which is composed of GET1, GET2 and GET3. Within the complex, GET1 and GET2 form a heterotetramer which is stabilized by phosphatidylinositol binding and which binds to the GET3 homodimer.</text>
</comment>
<evidence type="ECO:0000256" key="6">
    <source>
        <dbReference type="ARBA" id="ARBA00022989"/>
    </source>
</evidence>
<dbReference type="HAMAP" id="MF_03113">
    <property type="entry name" value="Get1"/>
    <property type="match status" value="1"/>
</dbReference>
<comment type="similarity">
    <text evidence="1 9">Belongs to the WRB/GET1 family.</text>
</comment>
<feature type="region of interest" description="Disordered" evidence="10">
    <location>
        <begin position="187"/>
        <end position="217"/>
    </location>
</feature>
<dbReference type="Gene3D" id="1.10.287.660">
    <property type="entry name" value="Helix hairpin bin"/>
    <property type="match status" value="1"/>
</dbReference>
<dbReference type="InterPro" id="IPR029012">
    <property type="entry name" value="Helix_hairpin_bin_sf"/>
</dbReference>
<keyword evidence="5 9" id="KW-0931">ER-Golgi transport</keyword>
<dbReference type="GO" id="GO:0005789">
    <property type="term" value="C:endoplasmic reticulum membrane"/>
    <property type="evidence" value="ECO:0007669"/>
    <property type="project" value="UniProtKB-SubCell"/>
</dbReference>
<evidence type="ECO:0000256" key="3">
    <source>
        <dbReference type="ARBA" id="ARBA00022692"/>
    </source>
</evidence>
<dbReference type="EMBL" id="CABVLU010000003">
    <property type="protein sequence ID" value="VVT54565.1"/>
    <property type="molecule type" value="Genomic_DNA"/>
</dbReference>
<evidence type="ECO:0000256" key="10">
    <source>
        <dbReference type="SAM" id="MobiDB-lite"/>
    </source>
</evidence>
<evidence type="ECO:0000256" key="8">
    <source>
        <dbReference type="ARBA" id="ARBA00023136"/>
    </source>
</evidence>
<evidence type="ECO:0000313" key="12">
    <source>
        <dbReference type="EMBL" id="VVT54565.1"/>
    </source>
</evidence>
<keyword evidence="2 9" id="KW-0813">Transport</keyword>
<accession>A0A5E8C0E1</accession>
<dbReference type="Pfam" id="PF04420">
    <property type="entry name" value="CHD5"/>
    <property type="match status" value="1"/>
</dbReference>
<evidence type="ECO:0000256" key="7">
    <source>
        <dbReference type="ARBA" id="ARBA00023054"/>
    </source>
</evidence>
<name>A0A5E8C0E1_9ASCO</name>
<comment type="subcellular location">
    <subcellularLocation>
        <location evidence="9">Endoplasmic reticulum membrane</location>
        <topology evidence="9">Multi-pass membrane protein</topology>
    </subcellularLocation>
    <subcellularLocation>
        <location evidence="9">Golgi apparatus membrane</location>
        <topology evidence="9">Multi-pass membrane protein</topology>
    </subcellularLocation>
</comment>
<dbReference type="GO" id="GO:0016192">
    <property type="term" value="P:vesicle-mediated transport"/>
    <property type="evidence" value="ECO:0007669"/>
    <property type="project" value="UniProtKB-KW"/>
</dbReference>
<sequence>MISLLVLVLLVVVFSRAISIIGKDTICDALWSLYLRIAPPSPTLRTLRAKQTRARQVHAERAATSAKDEFARWAKLDREAGKLRTEIDVLQSSLVSSKTSFNGVLKVTLFALTTGAKLWLRFWYRKTPVFWVPPGVWPSYVYWFLAFSSAPRGSVSVSSWLFVVDWSVSLIEYLVTDIYKEFIITSKDSSSATSESESKTKQPEVPKSSEKIEEIKN</sequence>
<proteinExistence type="inferred from homology"/>